<name>A0A9N9FYZ6_9GLOM</name>
<evidence type="ECO:0000313" key="2">
    <source>
        <dbReference type="EMBL" id="CAG8567274.1"/>
    </source>
</evidence>
<evidence type="ECO:0000313" key="3">
    <source>
        <dbReference type="Proteomes" id="UP000789572"/>
    </source>
</evidence>
<gene>
    <name evidence="2" type="ORF">POCULU_LOCUS5813</name>
</gene>
<keyword evidence="1" id="KW-1133">Transmembrane helix</keyword>
<keyword evidence="3" id="KW-1185">Reference proteome</keyword>
<keyword evidence="1" id="KW-0472">Membrane</keyword>
<dbReference type="AlphaFoldDB" id="A0A9N9FYZ6"/>
<reference evidence="2" key="1">
    <citation type="submission" date="2021-06" db="EMBL/GenBank/DDBJ databases">
        <authorList>
            <person name="Kallberg Y."/>
            <person name="Tangrot J."/>
            <person name="Rosling A."/>
        </authorList>
    </citation>
    <scope>NUCLEOTIDE SEQUENCE</scope>
    <source>
        <strain evidence="2">IA702</strain>
    </source>
</reference>
<organism evidence="2 3">
    <name type="scientific">Paraglomus occultum</name>
    <dbReference type="NCBI Taxonomy" id="144539"/>
    <lineage>
        <taxon>Eukaryota</taxon>
        <taxon>Fungi</taxon>
        <taxon>Fungi incertae sedis</taxon>
        <taxon>Mucoromycota</taxon>
        <taxon>Glomeromycotina</taxon>
        <taxon>Glomeromycetes</taxon>
        <taxon>Paraglomerales</taxon>
        <taxon>Paraglomeraceae</taxon>
        <taxon>Paraglomus</taxon>
    </lineage>
</organism>
<dbReference type="OrthoDB" id="10358324at2759"/>
<feature type="transmembrane region" description="Helical" evidence="1">
    <location>
        <begin position="189"/>
        <end position="207"/>
    </location>
</feature>
<accession>A0A9N9FYZ6</accession>
<dbReference type="EMBL" id="CAJVPJ010000952">
    <property type="protein sequence ID" value="CAG8567274.1"/>
    <property type="molecule type" value="Genomic_DNA"/>
</dbReference>
<protein>
    <submittedName>
        <fullName evidence="2">5077_t:CDS:1</fullName>
    </submittedName>
</protein>
<evidence type="ECO:0000256" key="1">
    <source>
        <dbReference type="SAM" id="Phobius"/>
    </source>
</evidence>
<dbReference type="Proteomes" id="UP000789572">
    <property type="component" value="Unassembled WGS sequence"/>
</dbReference>
<sequence length="208" mass="21858">MTRGSLQTGSIVLPIGSTWYICSAQPTTTISYVTTYSNISLAATPNFGNVALVNKISPTMTATSIGLLSAAMTQTDLNKYLLGEANLFLPTYSCFDDRVTICARGSDLGQLPISAIYCVLVINPNTFTSYANVIVTFDNQPLSSSAAGTNPSPSITAQSTSSVAATTGPGITTVITVPVSGSMKVKWDFMSIFIFGLGSIIWCFGGLF</sequence>
<keyword evidence="1" id="KW-0812">Transmembrane</keyword>
<comment type="caution">
    <text evidence="2">The sequence shown here is derived from an EMBL/GenBank/DDBJ whole genome shotgun (WGS) entry which is preliminary data.</text>
</comment>
<proteinExistence type="predicted"/>